<organism evidence="2 3">
    <name type="scientific">Alsobacter ponti</name>
    <dbReference type="NCBI Taxonomy" id="2962936"/>
    <lineage>
        <taxon>Bacteria</taxon>
        <taxon>Pseudomonadati</taxon>
        <taxon>Pseudomonadota</taxon>
        <taxon>Alphaproteobacteria</taxon>
        <taxon>Hyphomicrobiales</taxon>
        <taxon>Alsobacteraceae</taxon>
        <taxon>Alsobacter</taxon>
    </lineage>
</organism>
<dbReference type="Proteomes" id="UP001205890">
    <property type="component" value="Unassembled WGS sequence"/>
</dbReference>
<reference evidence="2 3" key="1">
    <citation type="submission" date="2022-07" db="EMBL/GenBank/DDBJ databases">
        <authorList>
            <person name="Li W.-J."/>
            <person name="Deng Q.-Q."/>
        </authorList>
    </citation>
    <scope>NUCLEOTIDE SEQUENCE [LARGE SCALE GENOMIC DNA]</scope>
    <source>
        <strain evidence="2 3">SYSU M60028</strain>
    </source>
</reference>
<comment type="caution">
    <text evidence="2">The sequence shown here is derived from an EMBL/GenBank/DDBJ whole genome shotgun (WGS) entry which is preliminary data.</text>
</comment>
<feature type="domain" description="ADYC" evidence="1">
    <location>
        <begin position="43"/>
        <end position="222"/>
    </location>
</feature>
<proteinExistence type="predicted"/>
<dbReference type="EMBL" id="JANCLU010000029">
    <property type="protein sequence ID" value="MCP8940893.1"/>
    <property type="molecule type" value="Genomic_DNA"/>
</dbReference>
<sequence length="261" mass="27597">MALLSAGVALSFASAGQPDRPRVQAIGSDLTLTLPDGRVLGPADLVGAVLSIDADGGGEQAVRIDAVEDDPDDPAKDIRLYSLSVRDPASGAWSPFCLPGPDGVAKAFPLSGRWTADGRHVRDEAAFSLICTGGAIGKCVRWGYKPWRASAKGADLWDAHQACVRMVRADYAGDGVGHTRDDTPIDLFDRLGINLPAGDPGGLTFEAAWGPDGAVCVRKTRYRELMTLEALERAVPALRGHTGEACREDVADPRVLVLNRS</sequence>
<keyword evidence="3" id="KW-1185">Reference proteome</keyword>
<protein>
    <submittedName>
        <fullName evidence="2">ADYC domain-containing protein</fullName>
    </submittedName>
</protein>
<gene>
    <name evidence="2" type="ORF">NK718_20390</name>
</gene>
<evidence type="ECO:0000259" key="1">
    <source>
        <dbReference type="Pfam" id="PF20032"/>
    </source>
</evidence>
<dbReference type="Pfam" id="PF20032">
    <property type="entry name" value="ADYC"/>
    <property type="match status" value="1"/>
</dbReference>
<dbReference type="RefSeq" id="WP_254746159.1">
    <property type="nucleotide sequence ID" value="NZ_JANCLU010000029.1"/>
</dbReference>
<name>A0ABT1LKW7_9HYPH</name>
<evidence type="ECO:0000313" key="3">
    <source>
        <dbReference type="Proteomes" id="UP001205890"/>
    </source>
</evidence>
<evidence type="ECO:0000313" key="2">
    <source>
        <dbReference type="EMBL" id="MCP8940893.1"/>
    </source>
</evidence>
<dbReference type="InterPro" id="IPR045426">
    <property type="entry name" value="ADYC"/>
</dbReference>
<accession>A0ABT1LKW7</accession>